<dbReference type="InterPro" id="IPR000868">
    <property type="entry name" value="Isochorismatase-like_dom"/>
</dbReference>
<evidence type="ECO:0000259" key="3">
    <source>
        <dbReference type="Pfam" id="PF00857"/>
    </source>
</evidence>
<dbReference type="InterPro" id="IPR036380">
    <property type="entry name" value="Isochorismatase-like_sf"/>
</dbReference>
<evidence type="ECO:0000256" key="2">
    <source>
        <dbReference type="ARBA" id="ARBA00022801"/>
    </source>
</evidence>
<dbReference type="InterPro" id="IPR050272">
    <property type="entry name" value="Isochorismatase-like_hydrls"/>
</dbReference>
<organism evidence="4 5">
    <name type="scientific">Glonium stellatum</name>
    <dbReference type="NCBI Taxonomy" id="574774"/>
    <lineage>
        <taxon>Eukaryota</taxon>
        <taxon>Fungi</taxon>
        <taxon>Dikarya</taxon>
        <taxon>Ascomycota</taxon>
        <taxon>Pezizomycotina</taxon>
        <taxon>Dothideomycetes</taxon>
        <taxon>Pleosporomycetidae</taxon>
        <taxon>Gloniales</taxon>
        <taxon>Gloniaceae</taxon>
        <taxon>Glonium</taxon>
    </lineage>
</organism>
<sequence>MQNFFAPMTAAALPNITKLSNFFVTNSLPRIFTQHGHSREELTPPFKNQLVKKWGPEGSIATGAHDWELMPAIKKLVASDSPVVPKNTYDAFVNTDLEDVLKKNDVERVVICGVMTDCCCDTTGRAAFNKGFETWLVKDATGSANKTQHQRGLAAFGFAFGDVLGTEEVIERLS</sequence>
<feature type="domain" description="Isochorismatase-like" evidence="3">
    <location>
        <begin position="2"/>
        <end position="168"/>
    </location>
</feature>
<gene>
    <name evidence="4" type="ORF">AOQ84DRAFT_355580</name>
</gene>
<dbReference type="AlphaFoldDB" id="A0A8E2EWI8"/>
<accession>A0A8E2EWI8</accession>
<protein>
    <submittedName>
        <fullName evidence="4">Isochorismatase hydrolase</fullName>
    </submittedName>
</protein>
<evidence type="ECO:0000256" key="1">
    <source>
        <dbReference type="ARBA" id="ARBA00006336"/>
    </source>
</evidence>
<dbReference type="CDD" id="cd00431">
    <property type="entry name" value="cysteine_hydrolases"/>
    <property type="match status" value="1"/>
</dbReference>
<dbReference type="PANTHER" id="PTHR43540:SF6">
    <property type="entry name" value="ISOCHORISMATASE-LIKE DOMAIN-CONTAINING PROTEIN"/>
    <property type="match status" value="1"/>
</dbReference>
<dbReference type="Pfam" id="PF00857">
    <property type="entry name" value="Isochorismatase"/>
    <property type="match status" value="1"/>
</dbReference>
<name>A0A8E2EWI8_9PEZI</name>
<proteinExistence type="inferred from homology"/>
<dbReference type="OrthoDB" id="167809at2759"/>
<comment type="similarity">
    <text evidence="1">Belongs to the isochorismatase family.</text>
</comment>
<dbReference type="GO" id="GO:0016787">
    <property type="term" value="F:hydrolase activity"/>
    <property type="evidence" value="ECO:0007669"/>
    <property type="project" value="UniProtKB-KW"/>
</dbReference>
<dbReference type="Gene3D" id="3.40.50.850">
    <property type="entry name" value="Isochorismatase-like"/>
    <property type="match status" value="1"/>
</dbReference>
<evidence type="ECO:0000313" key="4">
    <source>
        <dbReference type="EMBL" id="OCL06237.1"/>
    </source>
</evidence>
<evidence type="ECO:0000313" key="5">
    <source>
        <dbReference type="Proteomes" id="UP000250140"/>
    </source>
</evidence>
<keyword evidence="5" id="KW-1185">Reference proteome</keyword>
<dbReference type="Proteomes" id="UP000250140">
    <property type="component" value="Unassembled WGS sequence"/>
</dbReference>
<dbReference type="PANTHER" id="PTHR43540">
    <property type="entry name" value="PEROXYUREIDOACRYLATE/UREIDOACRYLATE AMIDOHYDROLASE-RELATED"/>
    <property type="match status" value="1"/>
</dbReference>
<reference evidence="4 5" key="1">
    <citation type="journal article" date="2016" name="Nat. Commun.">
        <title>Ectomycorrhizal ecology is imprinted in the genome of the dominant symbiotic fungus Cenococcum geophilum.</title>
        <authorList>
            <consortium name="DOE Joint Genome Institute"/>
            <person name="Peter M."/>
            <person name="Kohler A."/>
            <person name="Ohm R.A."/>
            <person name="Kuo A."/>
            <person name="Krutzmann J."/>
            <person name="Morin E."/>
            <person name="Arend M."/>
            <person name="Barry K.W."/>
            <person name="Binder M."/>
            <person name="Choi C."/>
            <person name="Clum A."/>
            <person name="Copeland A."/>
            <person name="Grisel N."/>
            <person name="Haridas S."/>
            <person name="Kipfer T."/>
            <person name="LaButti K."/>
            <person name="Lindquist E."/>
            <person name="Lipzen A."/>
            <person name="Maire R."/>
            <person name="Meier B."/>
            <person name="Mihaltcheva S."/>
            <person name="Molinier V."/>
            <person name="Murat C."/>
            <person name="Poggeler S."/>
            <person name="Quandt C.A."/>
            <person name="Sperisen C."/>
            <person name="Tritt A."/>
            <person name="Tisserant E."/>
            <person name="Crous P.W."/>
            <person name="Henrissat B."/>
            <person name="Nehls U."/>
            <person name="Egli S."/>
            <person name="Spatafora J.W."/>
            <person name="Grigoriev I.V."/>
            <person name="Martin F.M."/>
        </authorList>
    </citation>
    <scope>NUCLEOTIDE SEQUENCE [LARGE SCALE GENOMIC DNA]</scope>
    <source>
        <strain evidence="4 5">CBS 207.34</strain>
    </source>
</reference>
<dbReference type="SUPFAM" id="SSF52499">
    <property type="entry name" value="Isochorismatase-like hydrolases"/>
    <property type="match status" value="1"/>
</dbReference>
<dbReference type="EMBL" id="KV750107">
    <property type="protein sequence ID" value="OCL06237.1"/>
    <property type="molecule type" value="Genomic_DNA"/>
</dbReference>
<keyword evidence="2 4" id="KW-0378">Hydrolase</keyword>